<name>A0AA40SZS4_9NOST</name>
<reference evidence="1" key="1">
    <citation type="submission" date="2019-07" db="EMBL/GenBank/DDBJ databases">
        <title>Toxilogical consequences of a new and cryptic species of cyanobacteria (Komarekiella delphini-convector) recovered from the epidermis of a bottlenose dolphin and 1500 ft. in the air.</title>
        <authorList>
            <person name="Brown A.O."/>
            <person name="Dvorak P."/>
            <person name="Villanueva C.D."/>
            <person name="Foss A.J."/>
            <person name="Garvey A.D."/>
            <person name="Gibson Q.A."/>
            <person name="Johansen J.R."/>
            <person name="Casamatta D.A."/>
        </authorList>
    </citation>
    <scope>NUCLEOTIDE SEQUENCE</scope>
    <source>
        <strain evidence="1">SJRDD-AB1</strain>
    </source>
</reference>
<sequence length="149" mass="16520">MSTEVLPLTEMPAISIDAKSIDLGYGVRAEDTIWCNQAIMRVSDLRDSDDEQFLADIISSIALGSPFAASKSKFNNYYGKGDVDKLDEIDVAIARYGENNLGEDIKMLESSAGTDPVWYKNKLYIRDGHEKKPQEVSGDQIAAVYSLFK</sequence>
<evidence type="ECO:0000313" key="2">
    <source>
        <dbReference type="Proteomes" id="UP001165986"/>
    </source>
</evidence>
<dbReference type="EMBL" id="VJXY01000022">
    <property type="protein sequence ID" value="MBD6618054.1"/>
    <property type="molecule type" value="Genomic_DNA"/>
</dbReference>
<dbReference type="Proteomes" id="UP001165986">
    <property type="component" value="Unassembled WGS sequence"/>
</dbReference>
<keyword evidence="2" id="KW-1185">Reference proteome</keyword>
<gene>
    <name evidence="1" type="ORF">FNW02_20040</name>
</gene>
<proteinExistence type="predicted"/>
<dbReference type="AlphaFoldDB" id="A0AA40SZS4"/>
<protein>
    <submittedName>
        <fullName evidence="1">Uncharacterized protein</fullName>
    </submittedName>
</protein>
<accession>A0AA40SZS4</accession>
<organism evidence="1 2">
    <name type="scientific">Komarekiella delphini-convector SJRDD-AB1</name>
    <dbReference type="NCBI Taxonomy" id="2593771"/>
    <lineage>
        <taxon>Bacteria</taxon>
        <taxon>Bacillati</taxon>
        <taxon>Cyanobacteriota</taxon>
        <taxon>Cyanophyceae</taxon>
        <taxon>Nostocales</taxon>
        <taxon>Nostocaceae</taxon>
        <taxon>Komarekiella</taxon>
        <taxon>Komarekiella delphini-convector</taxon>
    </lineage>
</organism>
<evidence type="ECO:0000313" key="1">
    <source>
        <dbReference type="EMBL" id="MBD6618054.1"/>
    </source>
</evidence>
<comment type="caution">
    <text evidence="1">The sequence shown here is derived from an EMBL/GenBank/DDBJ whole genome shotgun (WGS) entry which is preliminary data.</text>
</comment>
<dbReference type="RefSeq" id="WP_191759268.1">
    <property type="nucleotide sequence ID" value="NZ_VJXY01000022.1"/>
</dbReference>